<evidence type="ECO:0000256" key="6">
    <source>
        <dbReference type="ARBA" id="ARBA00022449"/>
    </source>
</evidence>
<evidence type="ECO:0000313" key="15">
    <source>
        <dbReference type="Proteomes" id="UP000243297"/>
    </source>
</evidence>
<reference evidence="15" key="1">
    <citation type="submission" date="2017-02" db="EMBL/GenBank/DDBJ databases">
        <authorList>
            <person name="Varghese N."/>
            <person name="Submissions S."/>
        </authorList>
    </citation>
    <scope>NUCLEOTIDE SEQUENCE [LARGE SCALE GENOMIC DNA]</scope>
    <source>
        <strain evidence="15">ATCC 25662</strain>
    </source>
</reference>
<name>A0A1T4PX16_9FIRM</name>
<protein>
    <recommendedName>
        <fullName evidence="4">Probable multidrug resistance protein NorM</fullName>
    </recommendedName>
    <alternativeName>
        <fullName evidence="12">Multidrug-efflux transporter</fullName>
    </alternativeName>
</protein>
<proteinExistence type="inferred from homology"/>
<dbReference type="NCBIfam" id="TIGR00797">
    <property type="entry name" value="matE"/>
    <property type="match status" value="1"/>
</dbReference>
<evidence type="ECO:0000256" key="9">
    <source>
        <dbReference type="ARBA" id="ARBA00022989"/>
    </source>
</evidence>
<evidence type="ECO:0000256" key="2">
    <source>
        <dbReference type="ARBA" id="ARBA00004651"/>
    </source>
</evidence>
<evidence type="ECO:0000256" key="1">
    <source>
        <dbReference type="ARBA" id="ARBA00003408"/>
    </source>
</evidence>
<dbReference type="InterPro" id="IPR002528">
    <property type="entry name" value="MATE_fam"/>
</dbReference>
<dbReference type="PANTHER" id="PTHR43298">
    <property type="entry name" value="MULTIDRUG RESISTANCE PROTEIN NORM-RELATED"/>
    <property type="match status" value="1"/>
</dbReference>
<evidence type="ECO:0000256" key="5">
    <source>
        <dbReference type="ARBA" id="ARBA00022448"/>
    </source>
</evidence>
<keyword evidence="9 13" id="KW-1133">Transmembrane helix</keyword>
<evidence type="ECO:0000256" key="7">
    <source>
        <dbReference type="ARBA" id="ARBA00022475"/>
    </source>
</evidence>
<feature type="transmembrane region" description="Helical" evidence="13">
    <location>
        <begin position="246"/>
        <end position="264"/>
    </location>
</feature>
<dbReference type="OrthoDB" id="9780160at2"/>
<feature type="transmembrane region" description="Helical" evidence="13">
    <location>
        <begin position="58"/>
        <end position="81"/>
    </location>
</feature>
<dbReference type="GO" id="GO:0042910">
    <property type="term" value="F:xenobiotic transmembrane transporter activity"/>
    <property type="evidence" value="ECO:0007669"/>
    <property type="project" value="InterPro"/>
</dbReference>
<gene>
    <name evidence="14" type="ORF">SAMN02745191_2216</name>
</gene>
<evidence type="ECO:0000313" key="14">
    <source>
        <dbReference type="EMBL" id="SJZ95886.1"/>
    </source>
</evidence>
<keyword evidence="7" id="KW-1003">Cell membrane</keyword>
<feature type="transmembrane region" description="Helical" evidence="13">
    <location>
        <begin position="284"/>
        <end position="307"/>
    </location>
</feature>
<dbReference type="Pfam" id="PF01554">
    <property type="entry name" value="MatE"/>
    <property type="match status" value="2"/>
</dbReference>
<evidence type="ECO:0000256" key="4">
    <source>
        <dbReference type="ARBA" id="ARBA00020268"/>
    </source>
</evidence>
<keyword evidence="8 13" id="KW-0812">Transmembrane</keyword>
<dbReference type="PROSITE" id="PS51257">
    <property type="entry name" value="PROKAR_LIPOPROTEIN"/>
    <property type="match status" value="1"/>
</dbReference>
<comment type="similarity">
    <text evidence="3">Belongs to the multi antimicrobial extrusion (MATE) (TC 2.A.66.1) family.</text>
</comment>
<dbReference type="PIRSF" id="PIRSF006603">
    <property type="entry name" value="DinF"/>
    <property type="match status" value="1"/>
</dbReference>
<dbReference type="EMBL" id="FUWY01000007">
    <property type="protein sequence ID" value="SJZ95886.1"/>
    <property type="molecule type" value="Genomic_DNA"/>
</dbReference>
<dbReference type="InterPro" id="IPR048279">
    <property type="entry name" value="MdtK-like"/>
</dbReference>
<feature type="transmembrane region" description="Helical" evidence="13">
    <location>
        <begin position="361"/>
        <end position="383"/>
    </location>
</feature>
<evidence type="ECO:0000256" key="10">
    <source>
        <dbReference type="ARBA" id="ARBA00023065"/>
    </source>
</evidence>
<dbReference type="GO" id="GO:0006811">
    <property type="term" value="P:monoatomic ion transport"/>
    <property type="evidence" value="ECO:0007669"/>
    <property type="project" value="UniProtKB-KW"/>
</dbReference>
<organism evidence="14 15">
    <name type="scientific">Anaerorhabdus furcosa</name>
    <dbReference type="NCBI Taxonomy" id="118967"/>
    <lineage>
        <taxon>Bacteria</taxon>
        <taxon>Bacillati</taxon>
        <taxon>Bacillota</taxon>
        <taxon>Erysipelotrichia</taxon>
        <taxon>Erysipelotrichales</taxon>
        <taxon>Erysipelotrichaceae</taxon>
        <taxon>Anaerorhabdus</taxon>
    </lineage>
</organism>
<evidence type="ECO:0000256" key="3">
    <source>
        <dbReference type="ARBA" id="ARBA00010199"/>
    </source>
</evidence>
<dbReference type="STRING" id="118967.SAMN02745191_2216"/>
<dbReference type="GO" id="GO:0005886">
    <property type="term" value="C:plasma membrane"/>
    <property type="evidence" value="ECO:0007669"/>
    <property type="project" value="UniProtKB-SubCell"/>
</dbReference>
<comment type="function">
    <text evidence="1">Multidrug efflux pump.</text>
</comment>
<accession>A0A1T4PX16</accession>
<evidence type="ECO:0000256" key="13">
    <source>
        <dbReference type="SAM" id="Phobius"/>
    </source>
</evidence>
<comment type="subcellular location">
    <subcellularLocation>
        <location evidence="2">Cell membrane</location>
        <topology evidence="2">Multi-pass membrane protein</topology>
    </subcellularLocation>
</comment>
<evidence type="ECO:0000256" key="12">
    <source>
        <dbReference type="ARBA" id="ARBA00031636"/>
    </source>
</evidence>
<feature type="transmembrane region" description="Helical" evidence="13">
    <location>
        <begin position="93"/>
        <end position="114"/>
    </location>
</feature>
<dbReference type="Proteomes" id="UP000243297">
    <property type="component" value="Unassembled WGS sequence"/>
</dbReference>
<feature type="transmembrane region" description="Helical" evidence="13">
    <location>
        <begin position="395"/>
        <end position="415"/>
    </location>
</feature>
<dbReference type="GO" id="GO:0015297">
    <property type="term" value="F:antiporter activity"/>
    <property type="evidence" value="ECO:0007669"/>
    <property type="project" value="UniProtKB-KW"/>
</dbReference>
<evidence type="ECO:0000256" key="11">
    <source>
        <dbReference type="ARBA" id="ARBA00023136"/>
    </source>
</evidence>
<feature type="transmembrane region" description="Helical" evidence="13">
    <location>
        <begin position="193"/>
        <end position="214"/>
    </location>
</feature>
<dbReference type="RefSeq" id="WP_078712607.1">
    <property type="nucleotide sequence ID" value="NZ_FUWY01000007.1"/>
</dbReference>
<keyword evidence="10" id="KW-0406">Ion transport</keyword>
<feature type="transmembrane region" description="Helical" evidence="13">
    <location>
        <begin position="21"/>
        <end position="46"/>
    </location>
</feature>
<sequence length="456" mass="50211">MKEFFKKYIGPKAFYLKTAKIAIPLSLQNLLSSCMGIVDTLMVSWIGMVTAVGTAAQIDTLCSMIAYGSIGGTSMFSSQFYGAKDYKNLKKTFGLSLLLALGNALFWFLVATFFGQQILLFYMPDAEIVKFSLQYLDVAKFGLVVGSINFAFSYMYRSIQNAKVSLLVSIITISSNAILNACLIFGFGIFPKLGVVGAALGTVIAQSIGLVIYLSHAIITKQPFFGTFSEMFKIDKVFAFPILKKVVPLIFNETLFGLGSTLFIKAFGQLGKSSMDAYYVGNQIYNTFLFIVYGYGSTIAILLGVKLGSGKIEEAKQDANYHLGLSFILSIILVLGMVIFANPMVSIFKLDDPIVQLLAVQIVWVLAVKVSMRLFNFIIFSILKSGGESKVIQILDSGILWVIGLPSAFICVNLLHMSSIVLVLLITQLEQLIRFVFGIIYVRKEKWANDMTVLVD</sequence>
<keyword evidence="5" id="KW-0813">Transport</keyword>
<feature type="transmembrane region" description="Helical" evidence="13">
    <location>
        <begin position="134"/>
        <end position="152"/>
    </location>
</feature>
<evidence type="ECO:0000256" key="8">
    <source>
        <dbReference type="ARBA" id="ARBA00022692"/>
    </source>
</evidence>
<feature type="transmembrane region" description="Helical" evidence="13">
    <location>
        <begin position="421"/>
        <end position="442"/>
    </location>
</feature>
<dbReference type="PANTHER" id="PTHR43298:SF2">
    <property type="entry name" value="FMN_FAD EXPORTER YEEO-RELATED"/>
    <property type="match status" value="1"/>
</dbReference>
<dbReference type="AlphaFoldDB" id="A0A1T4PX16"/>
<keyword evidence="6" id="KW-0050">Antiport</keyword>
<feature type="transmembrane region" description="Helical" evidence="13">
    <location>
        <begin position="164"/>
        <end position="187"/>
    </location>
</feature>
<keyword evidence="15" id="KW-1185">Reference proteome</keyword>
<feature type="transmembrane region" description="Helical" evidence="13">
    <location>
        <begin position="319"/>
        <end position="341"/>
    </location>
</feature>
<dbReference type="InterPro" id="IPR050222">
    <property type="entry name" value="MATE_MdtK"/>
</dbReference>
<keyword evidence="11 13" id="KW-0472">Membrane</keyword>